<name>A0ABD6F2U8_9BILA</name>
<dbReference type="Gene3D" id="3.40.50.720">
    <property type="entry name" value="NAD(P)-binding Rossmann-like Domain"/>
    <property type="match status" value="1"/>
</dbReference>
<dbReference type="PANTHER" id="PTHR11728">
    <property type="entry name" value="GLYCEROL-3-PHOSPHATE DEHYDROGENASE"/>
    <property type="match status" value="1"/>
</dbReference>
<dbReference type="Pfam" id="PF01210">
    <property type="entry name" value="NAD_Gly3P_dh_N"/>
    <property type="match status" value="1"/>
</dbReference>
<gene>
    <name evidence="3" type="ORF">AB6A40_011037</name>
</gene>
<keyword evidence="1" id="KW-0520">NAD</keyword>
<feature type="domain" description="Glycerol-3-phosphate dehydrogenase NAD-dependent N-terminal" evidence="2">
    <location>
        <begin position="5"/>
        <end position="170"/>
    </location>
</feature>
<dbReference type="Proteomes" id="UP001608902">
    <property type="component" value="Unassembled WGS sequence"/>
</dbReference>
<evidence type="ECO:0000256" key="1">
    <source>
        <dbReference type="ARBA" id="ARBA00023027"/>
    </source>
</evidence>
<dbReference type="AlphaFoldDB" id="A0ABD6F2U8"/>
<protein>
    <recommendedName>
        <fullName evidence="2">Glycerol-3-phosphate dehydrogenase NAD-dependent N-terminal domain-containing protein</fullName>
    </recommendedName>
</protein>
<reference evidence="3 4" key="1">
    <citation type="submission" date="2024-08" db="EMBL/GenBank/DDBJ databases">
        <title>Gnathostoma spinigerum genome.</title>
        <authorList>
            <person name="Gonzalez-Bertolin B."/>
            <person name="Monzon S."/>
            <person name="Zaballos A."/>
            <person name="Jimenez P."/>
            <person name="Dekumyoy P."/>
            <person name="Varona S."/>
            <person name="Cuesta I."/>
            <person name="Sumanam S."/>
            <person name="Adisakwattana P."/>
            <person name="Gasser R.B."/>
            <person name="Hernandez-Gonzalez A."/>
            <person name="Young N.D."/>
            <person name="Perteguer M.J."/>
        </authorList>
    </citation>
    <scope>NUCLEOTIDE SEQUENCE [LARGE SCALE GENOMIC DNA]</scope>
    <source>
        <strain evidence="3">AL3</strain>
        <tissue evidence="3">Liver</tissue>
    </source>
</reference>
<dbReference type="PANTHER" id="PTHR11728:SF8">
    <property type="entry name" value="GLYCEROL-3-PHOSPHATE DEHYDROGENASE [NAD(+)]-RELATED"/>
    <property type="match status" value="1"/>
</dbReference>
<evidence type="ECO:0000313" key="3">
    <source>
        <dbReference type="EMBL" id="MFH4984328.1"/>
    </source>
</evidence>
<dbReference type="InterPro" id="IPR036291">
    <property type="entry name" value="NAD(P)-bd_dom_sf"/>
</dbReference>
<accession>A0ABD6F2U8</accession>
<dbReference type="SUPFAM" id="SSF51735">
    <property type="entry name" value="NAD(P)-binding Rossmann-fold domains"/>
    <property type="match status" value="1"/>
</dbReference>
<dbReference type="FunFam" id="3.40.50.720:FF:000672">
    <property type="entry name" value="Glycerol-3-phosphate dehydrogenase [NAD(+)]"/>
    <property type="match status" value="1"/>
</dbReference>
<comment type="caution">
    <text evidence="3">The sequence shown here is derived from an EMBL/GenBank/DDBJ whole genome shotgun (WGS) entry which is preliminary data.</text>
</comment>
<dbReference type="InterPro" id="IPR006168">
    <property type="entry name" value="G3P_DH_NAD-dep"/>
</dbReference>
<organism evidence="3 4">
    <name type="scientific">Gnathostoma spinigerum</name>
    <dbReference type="NCBI Taxonomy" id="75299"/>
    <lineage>
        <taxon>Eukaryota</taxon>
        <taxon>Metazoa</taxon>
        <taxon>Ecdysozoa</taxon>
        <taxon>Nematoda</taxon>
        <taxon>Chromadorea</taxon>
        <taxon>Rhabditida</taxon>
        <taxon>Spirurina</taxon>
        <taxon>Gnathostomatomorpha</taxon>
        <taxon>Gnathostomatoidea</taxon>
        <taxon>Gnathostomatidae</taxon>
        <taxon>Gnathostoma</taxon>
    </lineage>
</organism>
<keyword evidence="4" id="KW-1185">Reference proteome</keyword>
<proteinExistence type="predicted"/>
<sequence length="191" mass="20902">MAPRKVTIVGSGNWGSAVATVIGVTTTKFPMEFDSMVKMWVFEEMVDGRKLTEIINTEHENVKYLPGKKLPTNVVAVPDLIEACKDADVLIFVIPHQFIENVCKQLVGKLKADAIAVTLVKGLLARKEGHRLFLVSEEIKELLGIPVSVLMGANLAGEVANQNFCEATIGLCFPSLNMSSGLLQKFPRKAY</sequence>
<evidence type="ECO:0000259" key="2">
    <source>
        <dbReference type="Pfam" id="PF01210"/>
    </source>
</evidence>
<evidence type="ECO:0000313" key="4">
    <source>
        <dbReference type="Proteomes" id="UP001608902"/>
    </source>
</evidence>
<dbReference type="EMBL" id="JBGFUD010016701">
    <property type="protein sequence ID" value="MFH4984328.1"/>
    <property type="molecule type" value="Genomic_DNA"/>
</dbReference>
<dbReference type="InterPro" id="IPR011128">
    <property type="entry name" value="G3P_DH_NAD-dep_N"/>
</dbReference>
<dbReference type="PRINTS" id="PR00077">
    <property type="entry name" value="GPDHDRGNASE"/>
</dbReference>